<proteinExistence type="predicted"/>
<reference evidence="1" key="1">
    <citation type="journal article" date="2019" name="Sci. Rep.">
        <title>Draft genome of Tanacetum cinerariifolium, the natural source of mosquito coil.</title>
        <authorList>
            <person name="Yamashiro T."/>
            <person name="Shiraishi A."/>
            <person name="Satake H."/>
            <person name="Nakayama K."/>
        </authorList>
    </citation>
    <scope>NUCLEOTIDE SEQUENCE</scope>
</reference>
<dbReference type="AlphaFoldDB" id="A0A699UQD9"/>
<gene>
    <name evidence="1" type="ORF">Tci_894033</name>
</gene>
<comment type="caution">
    <text evidence="1">The sequence shown here is derived from an EMBL/GenBank/DDBJ whole genome shotgun (WGS) entry which is preliminary data.</text>
</comment>
<accession>A0A699UQD9</accession>
<protein>
    <submittedName>
        <fullName evidence="1">Uncharacterized protein</fullName>
    </submittedName>
</protein>
<sequence>KEITTAGKTDAENTELTKRDLEQAVKLPLTSSSLSVSSGFGNQFLNLSSDTSLTGTTKESTNTEINSLLDFQIQQEVPHIQSPSILIVPILVIPKPIVLSPIPKVPTVTHVTTLLPPPPVTNLTPVLQQQTTLILTPPIITAAPAATTVPNPLPAIVQKVSKLERMLKSSNKLINLQQLLQ</sequence>
<dbReference type="EMBL" id="BKCJ011334196">
    <property type="protein sequence ID" value="GFD22064.1"/>
    <property type="molecule type" value="Genomic_DNA"/>
</dbReference>
<name>A0A699UQD9_TANCI</name>
<feature type="non-terminal residue" evidence="1">
    <location>
        <position position="1"/>
    </location>
</feature>
<organism evidence="1">
    <name type="scientific">Tanacetum cinerariifolium</name>
    <name type="common">Dalmatian daisy</name>
    <name type="synonym">Chrysanthemum cinerariifolium</name>
    <dbReference type="NCBI Taxonomy" id="118510"/>
    <lineage>
        <taxon>Eukaryota</taxon>
        <taxon>Viridiplantae</taxon>
        <taxon>Streptophyta</taxon>
        <taxon>Embryophyta</taxon>
        <taxon>Tracheophyta</taxon>
        <taxon>Spermatophyta</taxon>
        <taxon>Magnoliopsida</taxon>
        <taxon>eudicotyledons</taxon>
        <taxon>Gunneridae</taxon>
        <taxon>Pentapetalae</taxon>
        <taxon>asterids</taxon>
        <taxon>campanulids</taxon>
        <taxon>Asterales</taxon>
        <taxon>Asteraceae</taxon>
        <taxon>Asteroideae</taxon>
        <taxon>Anthemideae</taxon>
        <taxon>Anthemidinae</taxon>
        <taxon>Tanacetum</taxon>
    </lineage>
</organism>
<evidence type="ECO:0000313" key="1">
    <source>
        <dbReference type="EMBL" id="GFD22064.1"/>
    </source>
</evidence>